<dbReference type="RefSeq" id="WP_116494015.1">
    <property type="nucleotide sequence ID" value="NZ_QDFR01000008.1"/>
</dbReference>
<dbReference type="Gene3D" id="3.40.50.1820">
    <property type="entry name" value="alpha/beta hydrolase"/>
    <property type="match status" value="1"/>
</dbReference>
<reference evidence="3 4" key="1">
    <citation type="submission" date="2018-04" db="EMBL/GenBank/DDBJ databases">
        <authorList>
            <person name="Hagen T."/>
        </authorList>
    </citation>
    <scope>NUCLEOTIDE SEQUENCE [LARGE SCALE GENOMIC DNA]</scope>
    <source>
        <strain evidence="3 4">TPD7009</strain>
    </source>
</reference>
<dbReference type="InterPro" id="IPR029058">
    <property type="entry name" value="AB_hydrolase_fold"/>
</dbReference>
<dbReference type="InterPro" id="IPR000801">
    <property type="entry name" value="Esterase-like"/>
</dbReference>
<dbReference type="Gene3D" id="2.60.40.10">
    <property type="entry name" value="Immunoglobulins"/>
    <property type="match status" value="1"/>
</dbReference>
<accession>A0AA92C086</accession>
<dbReference type="PANTHER" id="PTHR48098">
    <property type="entry name" value="ENTEROCHELIN ESTERASE-RELATED"/>
    <property type="match status" value="1"/>
</dbReference>
<dbReference type="PANTHER" id="PTHR48098:SF1">
    <property type="entry name" value="DIACYLGLYCEROL ACYLTRANSFERASE_MYCOLYLTRANSFERASE AG85A"/>
    <property type="match status" value="1"/>
</dbReference>
<evidence type="ECO:0000256" key="1">
    <source>
        <dbReference type="SAM" id="SignalP"/>
    </source>
</evidence>
<dbReference type="InterPro" id="IPR013783">
    <property type="entry name" value="Ig-like_fold"/>
</dbReference>
<dbReference type="SUPFAM" id="SSF81296">
    <property type="entry name" value="E set domains"/>
    <property type="match status" value="1"/>
</dbReference>
<dbReference type="CDD" id="cd11294">
    <property type="entry name" value="E_set_Esterase_like_N"/>
    <property type="match status" value="1"/>
</dbReference>
<organism evidence="3 4">
    <name type="scientific">Rhizobium rhizogenes</name>
    <name type="common">Agrobacterium rhizogenes</name>
    <dbReference type="NCBI Taxonomy" id="359"/>
    <lineage>
        <taxon>Bacteria</taxon>
        <taxon>Pseudomonadati</taxon>
        <taxon>Pseudomonadota</taxon>
        <taxon>Alphaproteobacteria</taxon>
        <taxon>Hyphomicrobiales</taxon>
        <taxon>Rhizobiaceae</taxon>
        <taxon>Rhizobium/Agrobacterium group</taxon>
        <taxon>Rhizobium</taxon>
    </lineage>
</organism>
<feature type="domain" description="Glycoside hydrolase family 13 N-terminal" evidence="2">
    <location>
        <begin position="43"/>
        <end position="99"/>
    </location>
</feature>
<dbReference type="EMBL" id="QDFR01000008">
    <property type="protein sequence ID" value="PVE51096.1"/>
    <property type="molecule type" value="Genomic_DNA"/>
</dbReference>
<proteinExistence type="predicted"/>
<name>A0AA92C086_RHIRH</name>
<sequence length="385" mass="42522">MRLLLPYILVATCIVSGPAMAIDPPAAPPADRPLNEFVTAVEQDGSITFRLFAPSAKTVSVVLGSRAPMDMKKADNGLWSVKTEALKPNLYEYYFNIDGFRSIDTGTNMPKPQRQVNTSLVLVPGSVLDIRDVPHGELRRVTISSKALKSQRQTYVYTPPGYSDASEPLPVLYLYHGFGDTVDSWVTQGRAPMIVDNLLAEKKIEPMIVVIPDTEADIPEAIAENFPPADRRKTFYPINADAIDRELVDDLIPYMKAHYSVRDDADGRAIVGLSQGGYQALVSGLTHLGTFGWIANFSGVSTTTVPNKAVEAALSTPEKINESLRNFTVTVGTEDQVTGKDIAGLKTILDDRKIKHEYVDYKDLGHEMDVWRPSFEAFLQKVFKQ</sequence>
<dbReference type="GO" id="GO:0016747">
    <property type="term" value="F:acyltransferase activity, transferring groups other than amino-acyl groups"/>
    <property type="evidence" value="ECO:0007669"/>
    <property type="project" value="TreeGrafter"/>
</dbReference>
<dbReference type="Pfam" id="PF02922">
    <property type="entry name" value="CBM_48"/>
    <property type="match status" value="1"/>
</dbReference>
<feature type="signal peptide" evidence="1">
    <location>
        <begin position="1"/>
        <end position="21"/>
    </location>
</feature>
<evidence type="ECO:0000313" key="3">
    <source>
        <dbReference type="EMBL" id="PVE51096.1"/>
    </source>
</evidence>
<keyword evidence="3" id="KW-0378">Hydrolase</keyword>
<dbReference type="Pfam" id="PF00756">
    <property type="entry name" value="Esterase"/>
    <property type="match status" value="1"/>
</dbReference>
<evidence type="ECO:0000259" key="2">
    <source>
        <dbReference type="Pfam" id="PF02922"/>
    </source>
</evidence>
<keyword evidence="1" id="KW-0732">Signal</keyword>
<dbReference type="InterPro" id="IPR004193">
    <property type="entry name" value="Glyco_hydro_13_N"/>
</dbReference>
<protein>
    <submittedName>
        <fullName evidence="3">Glycoside hydrolase</fullName>
    </submittedName>
</protein>
<dbReference type="InterPro" id="IPR050583">
    <property type="entry name" value="Mycobacterial_A85_antigen"/>
</dbReference>
<dbReference type="AlphaFoldDB" id="A0AA92C086"/>
<dbReference type="InterPro" id="IPR014756">
    <property type="entry name" value="Ig_E-set"/>
</dbReference>
<evidence type="ECO:0000313" key="4">
    <source>
        <dbReference type="Proteomes" id="UP000244335"/>
    </source>
</evidence>
<dbReference type="GO" id="GO:0004553">
    <property type="term" value="F:hydrolase activity, hydrolyzing O-glycosyl compounds"/>
    <property type="evidence" value="ECO:0007669"/>
    <property type="project" value="InterPro"/>
</dbReference>
<dbReference type="Proteomes" id="UP000244335">
    <property type="component" value="Unassembled WGS sequence"/>
</dbReference>
<dbReference type="SUPFAM" id="SSF53474">
    <property type="entry name" value="alpha/beta-Hydrolases"/>
    <property type="match status" value="1"/>
</dbReference>
<comment type="caution">
    <text evidence="3">The sequence shown here is derived from an EMBL/GenBank/DDBJ whole genome shotgun (WGS) entry which is preliminary data.</text>
</comment>
<dbReference type="GO" id="GO:0005975">
    <property type="term" value="P:carbohydrate metabolic process"/>
    <property type="evidence" value="ECO:0007669"/>
    <property type="project" value="InterPro"/>
</dbReference>
<feature type="chain" id="PRO_5041668348" evidence="1">
    <location>
        <begin position="22"/>
        <end position="385"/>
    </location>
</feature>
<gene>
    <name evidence="3" type="ORF">DC430_19000</name>
</gene>